<comment type="caution">
    <text evidence="3">The sequence shown here is derived from an EMBL/GenBank/DDBJ whole genome shotgun (WGS) entry which is preliminary data.</text>
</comment>
<dbReference type="AlphaFoldDB" id="A0A501PP43"/>
<dbReference type="Proteomes" id="UP000319148">
    <property type="component" value="Unassembled WGS sequence"/>
</dbReference>
<dbReference type="PROSITE" id="PS51257">
    <property type="entry name" value="PROKAR_LIPOPROTEIN"/>
    <property type="match status" value="1"/>
</dbReference>
<proteinExistence type="predicted"/>
<dbReference type="RefSeq" id="WP_139939681.1">
    <property type="nucleotide sequence ID" value="NZ_JBHSYP010000003.1"/>
</dbReference>
<reference evidence="4" key="1">
    <citation type="submission" date="2019-06" db="EMBL/GenBank/DDBJ databases">
        <title>The complete genome of Emcibacter congregatus ZYLT.</title>
        <authorList>
            <person name="Zhao Z."/>
        </authorList>
    </citation>
    <scope>NUCLEOTIDE SEQUENCE [LARGE SCALE GENOMIC DNA]</scope>
    <source>
        <strain evidence="4">MCCC 1A06723</strain>
    </source>
</reference>
<feature type="region of interest" description="Disordered" evidence="1">
    <location>
        <begin position="143"/>
        <end position="171"/>
    </location>
</feature>
<keyword evidence="2" id="KW-0732">Signal</keyword>
<evidence type="ECO:0000256" key="1">
    <source>
        <dbReference type="SAM" id="MobiDB-lite"/>
    </source>
</evidence>
<keyword evidence="4" id="KW-1185">Reference proteome</keyword>
<evidence type="ECO:0008006" key="5">
    <source>
        <dbReference type="Google" id="ProtNLM"/>
    </source>
</evidence>
<accession>A0A501PP43</accession>
<feature type="chain" id="PRO_5021208522" description="Outer membrane protein assembly factor BamE" evidence="2">
    <location>
        <begin position="20"/>
        <end position="171"/>
    </location>
</feature>
<evidence type="ECO:0000256" key="2">
    <source>
        <dbReference type="SAM" id="SignalP"/>
    </source>
</evidence>
<feature type="compositionally biased region" description="Polar residues" evidence="1">
    <location>
        <begin position="151"/>
        <end position="160"/>
    </location>
</feature>
<evidence type="ECO:0000313" key="4">
    <source>
        <dbReference type="Proteomes" id="UP000319148"/>
    </source>
</evidence>
<protein>
    <recommendedName>
        <fullName evidence="5">Outer membrane protein assembly factor BamE</fullName>
    </recommendedName>
</protein>
<sequence>MRKIVLLLSVLLVAGCGGAGDEPPVSEVPPEEPAPEAAVQVAVPEPEPEPEPLFRIENIVGLSPHTVEDILGAPEVVRHEKDARVWMYKNSNCVIHLYFYENELGDLVLDYVDSMAADLSAPNPTVSGDACLDSFVIKREMLPEAPARKINPQSPSSAYSDTDPEPDTPDN</sequence>
<evidence type="ECO:0000313" key="3">
    <source>
        <dbReference type="EMBL" id="TPD61872.1"/>
    </source>
</evidence>
<gene>
    <name evidence="3" type="ORF">FIV46_06590</name>
</gene>
<dbReference type="EMBL" id="VFIY01000005">
    <property type="protein sequence ID" value="TPD61872.1"/>
    <property type="molecule type" value="Genomic_DNA"/>
</dbReference>
<dbReference type="OrthoDB" id="8456317at2"/>
<feature type="compositionally biased region" description="Acidic residues" evidence="1">
    <location>
        <begin position="162"/>
        <end position="171"/>
    </location>
</feature>
<feature type="signal peptide" evidence="2">
    <location>
        <begin position="1"/>
        <end position="19"/>
    </location>
</feature>
<organism evidence="3 4">
    <name type="scientific">Emcibacter nanhaiensis</name>
    <dbReference type="NCBI Taxonomy" id="1505037"/>
    <lineage>
        <taxon>Bacteria</taxon>
        <taxon>Pseudomonadati</taxon>
        <taxon>Pseudomonadota</taxon>
        <taxon>Alphaproteobacteria</taxon>
        <taxon>Emcibacterales</taxon>
        <taxon>Emcibacteraceae</taxon>
        <taxon>Emcibacter</taxon>
    </lineage>
</organism>
<name>A0A501PP43_9PROT</name>